<reference evidence="1" key="1">
    <citation type="journal article" date="2021" name="Proc. Natl. Acad. Sci. U.S.A.">
        <title>A Catalog of Tens of Thousands of Viruses from Human Metagenomes Reveals Hidden Associations with Chronic Diseases.</title>
        <authorList>
            <person name="Tisza M.J."/>
            <person name="Buck C.B."/>
        </authorList>
    </citation>
    <scope>NUCLEOTIDE SEQUENCE</scope>
    <source>
        <strain evidence="1">Ct8Lf7</strain>
    </source>
</reference>
<sequence>MLFLKIMKMYYMFPTVLVLYQLVYFHPRLFPEQLCQNS</sequence>
<accession>A0A8S5S0N6</accession>
<name>A0A8S5S0N6_9CAUD</name>
<protein>
    <submittedName>
        <fullName evidence="1">Uncharacterized protein</fullName>
    </submittedName>
</protein>
<organism evidence="1">
    <name type="scientific">Podoviridae sp. ct8Lf7</name>
    <dbReference type="NCBI Taxonomy" id="2827723"/>
    <lineage>
        <taxon>Viruses</taxon>
        <taxon>Duplodnaviria</taxon>
        <taxon>Heunggongvirae</taxon>
        <taxon>Uroviricota</taxon>
        <taxon>Caudoviricetes</taxon>
    </lineage>
</organism>
<evidence type="ECO:0000313" key="1">
    <source>
        <dbReference type="EMBL" id="DAF44542.1"/>
    </source>
</evidence>
<dbReference type="EMBL" id="BK032511">
    <property type="protein sequence ID" value="DAF44542.1"/>
    <property type="molecule type" value="Genomic_DNA"/>
</dbReference>
<proteinExistence type="predicted"/>